<feature type="transmembrane region" description="Helical" evidence="1">
    <location>
        <begin position="189"/>
        <end position="208"/>
    </location>
</feature>
<protein>
    <submittedName>
        <fullName evidence="3">GHKL domain-containing protein</fullName>
    </submittedName>
</protein>
<comment type="caution">
    <text evidence="3">The sequence shown here is derived from an EMBL/GenBank/DDBJ whole genome shotgun (WGS) entry which is preliminary data.</text>
</comment>
<name>A0A7X3MLI1_9FIRM</name>
<dbReference type="InterPro" id="IPR032834">
    <property type="entry name" value="NatK-like_C"/>
</dbReference>
<dbReference type="EMBL" id="WUQX01000001">
    <property type="protein sequence ID" value="MXP78569.1"/>
    <property type="molecule type" value="Genomic_DNA"/>
</dbReference>
<feature type="domain" description="Sensor histidine kinase NatK-like C-terminal" evidence="2">
    <location>
        <begin position="329"/>
        <end position="428"/>
    </location>
</feature>
<accession>A0A7X3MLI1</accession>
<keyword evidence="1" id="KW-0812">Transmembrane</keyword>
<dbReference type="AlphaFoldDB" id="A0A7X3MLI1"/>
<reference evidence="3 4" key="1">
    <citation type="submission" date="2019-12" db="EMBL/GenBank/DDBJ databases">
        <title>Sporaefaciens musculi gen. nov., sp. nov., a novel bacterium isolated from the caecum of an obese mouse.</title>
        <authorList>
            <person name="Rasmussen T.S."/>
            <person name="Streidl T."/>
            <person name="Hitch T.C.A."/>
            <person name="Wortmann E."/>
            <person name="Deptula P."/>
            <person name="Hansen M."/>
            <person name="Nielsen D.S."/>
            <person name="Clavel T."/>
            <person name="Vogensen F.K."/>
        </authorList>
    </citation>
    <scope>NUCLEOTIDE SEQUENCE [LARGE SCALE GENOMIC DNA]</scope>
    <source>
        <strain evidence="3 4">WCA-9-b2</strain>
    </source>
</reference>
<feature type="transmembrane region" description="Helical" evidence="1">
    <location>
        <begin position="94"/>
        <end position="113"/>
    </location>
</feature>
<dbReference type="Proteomes" id="UP000460412">
    <property type="component" value="Unassembled WGS sequence"/>
</dbReference>
<proteinExistence type="predicted"/>
<evidence type="ECO:0000313" key="4">
    <source>
        <dbReference type="Proteomes" id="UP000460412"/>
    </source>
</evidence>
<dbReference type="CDD" id="cd16935">
    <property type="entry name" value="HATPase_AgrC-ComD-like"/>
    <property type="match status" value="1"/>
</dbReference>
<dbReference type="InterPro" id="IPR036890">
    <property type="entry name" value="HATPase_C_sf"/>
</dbReference>
<organism evidence="3 4">
    <name type="scientific">Sporofaciens musculi</name>
    <dbReference type="NCBI Taxonomy" id="2681861"/>
    <lineage>
        <taxon>Bacteria</taxon>
        <taxon>Bacillati</taxon>
        <taxon>Bacillota</taxon>
        <taxon>Clostridia</taxon>
        <taxon>Lachnospirales</taxon>
        <taxon>Lachnospiraceae</taxon>
        <taxon>Sporofaciens</taxon>
    </lineage>
</organism>
<feature type="transmembrane region" description="Helical" evidence="1">
    <location>
        <begin position="37"/>
        <end position="54"/>
    </location>
</feature>
<keyword evidence="1" id="KW-1133">Transmembrane helix</keyword>
<feature type="transmembrane region" description="Helical" evidence="1">
    <location>
        <begin position="6"/>
        <end position="25"/>
    </location>
</feature>
<feature type="transmembrane region" description="Helical" evidence="1">
    <location>
        <begin position="163"/>
        <end position="183"/>
    </location>
</feature>
<sequence>MENLVYLFSCFLSCVIIAGLMFQFMGDRYGKAFENPWLYRIAAAVAVVIVTLVNLKHNTWWNMAANFSVYGIASFICYEDKNVRRYWRVMESECFFIMLILFEGIGVFGIDLLMEKLSLMPEDVVISNSIEVAFSKLVIVFFYYVLLRRLWKKDYRQSRTQVILYLVMFLYSMVNFIILATAVKRKADYFLLCANLCCVVFANLYLFYSLKVEDEKNSMEFQIAMMKQQESMQFEHYERQREKYGKSIEILHDVSKHIRSIEELYRAGVTDKAMEYTRQIGGILKPLVPEEYSDNPMLNILLADRKQAAESMGIRFVVKVESTGLGFIEPVDVTTLFGNLLENAMQAALKCSGERYIKVHIKNYNEMLSIRIENSVEKEVRIKNGRPVSTGGRGTGIGCLNVQRCVEKYGGSVLYKNGNGKFYSDVILNR</sequence>
<evidence type="ECO:0000259" key="2">
    <source>
        <dbReference type="Pfam" id="PF14501"/>
    </source>
</evidence>
<keyword evidence="1" id="KW-0472">Membrane</keyword>
<dbReference type="Pfam" id="PF14501">
    <property type="entry name" value="HATPase_c_5"/>
    <property type="match status" value="1"/>
</dbReference>
<feature type="transmembrane region" description="Helical" evidence="1">
    <location>
        <begin position="133"/>
        <end position="151"/>
    </location>
</feature>
<dbReference type="RefSeq" id="WP_159755378.1">
    <property type="nucleotide sequence ID" value="NZ_WUQX01000001.1"/>
</dbReference>
<dbReference type="SUPFAM" id="SSF55874">
    <property type="entry name" value="ATPase domain of HSP90 chaperone/DNA topoisomerase II/histidine kinase"/>
    <property type="match status" value="1"/>
</dbReference>
<dbReference type="Gene3D" id="3.30.565.10">
    <property type="entry name" value="Histidine kinase-like ATPase, C-terminal domain"/>
    <property type="match status" value="1"/>
</dbReference>
<gene>
    <name evidence="3" type="ORF">GN277_25475</name>
</gene>
<keyword evidence="4" id="KW-1185">Reference proteome</keyword>
<evidence type="ECO:0000313" key="3">
    <source>
        <dbReference type="EMBL" id="MXP78569.1"/>
    </source>
</evidence>
<evidence type="ECO:0000256" key="1">
    <source>
        <dbReference type="SAM" id="Phobius"/>
    </source>
</evidence>